<feature type="domain" description="LOB" evidence="3">
    <location>
        <begin position="28"/>
        <end position="130"/>
    </location>
</feature>
<reference evidence="5" key="1">
    <citation type="submission" date="2025-08" db="UniProtKB">
        <authorList>
            <consortium name="RefSeq"/>
        </authorList>
    </citation>
    <scope>IDENTIFICATION</scope>
    <source>
        <strain evidence="5">OHB3-1</strain>
    </source>
</reference>
<feature type="region of interest" description="Disordered" evidence="2">
    <location>
        <begin position="208"/>
        <end position="233"/>
    </location>
</feature>
<dbReference type="AlphaFoldDB" id="A0A6J1D2B2"/>
<dbReference type="PANTHER" id="PTHR31529">
    <property type="entry name" value="LOB DOMAIN CONTAINING PROTEIN"/>
    <property type="match status" value="1"/>
</dbReference>
<dbReference type="Proteomes" id="UP000504603">
    <property type="component" value="Unplaced"/>
</dbReference>
<evidence type="ECO:0000256" key="1">
    <source>
        <dbReference type="ARBA" id="ARBA00005474"/>
    </source>
</evidence>
<sequence length="233" mass="25164">MADAGELVVLAPRRKRGGNRQEQPDSVAPCGACKFLRRKCVNGCIFAPHFGSDQGAARFAAVHKVFGASNVSKLLLHIPVTRRHDAVVTISYEAQARLSDPVYGCVSTVLALQQQVASLQAELAAVQTQLINSRLAFATAIQNSQPPQVGVLQPAYSNNSSVSVSASASTSAHNAINLSSFTSNYDLPTETAPSSHQLEPLHLPHRSIEEEEDEENSQLPTIFTVPDELLRRR</sequence>
<evidence type="ECO:0000313" key="4">
    <source>
        <dbReference type="Proteomes" id="UP000504603"/>
    </source>
</evidence>
<evidence type="ECO:0000259" key="3">
    <source>
        <dbReference type="PROSITE" id="PS50891"/>
    </source>
</evidence>
<keyword evidence="4" id="KW-1185">Reference proteome</keyword>
<dbReference type="GeneID" id="111016651"/>
<proteinExistence type="inferred from homology"/>
<dbReference type="KEGG" id="mcha:111016651"/>
<evidence type="ECO:0000313" key="5">
    <source>
        <dbReference type="RefSeq" id="XP_022147803.1"/>
    </source>
</evidence>
<dbReference type="Pfam" id="PF03195">
    <property type="entry name" value="LOB"/>
    <property type="match status" value="1"/>
</dbReference>
<dbReference type="PROSITE" id="PS50891">
    <property type="entry name" value="LOB"/>
    <property type="match status" value="1"/>
</dbReference>
<gene>
    <name evidence="5" type="primary">LOC111016651</name>
</gene>
<accession>A0A6J1D2B2</accession>
<dbReference type="OrthoDB" id="1903788at2759"/>
<protein>
    <submittedName>
        <fullName evidence="5">LOB domain-containing protein 20</fullName>
    </submittedName>
</protein>
<dbReference type="GO" id="GO:0045893">
    <property type="term" value="P:positive regulation of DNA-templated transcription"/>
    <property type="evidence" value="ECO:0007669"/>
    <property type="project" value="TreeGrafter"/>
</dbReference>
<dbReference type="RefSeq" id="XP_022147803.1">
    <property type="nucleotide sequence ID" value="XM_022292111.1"/>
</dbReference>
<dbReference type="GO" id="GO:0009755">
    <property type="term" value="P:hormone-mediated signaling pathway"/>
    <property type="evidence" value="ECO:0007669"/>
    <property type="project" value="TreeGrafter"/>
</dbReference>
<dbReference type="GO" id="GO:0005634">
    <property type="term" value="C:nucleus"/>
    <property type="evidence" value="ECO:0007669"/>
    <property type="project" value="TreeGrafter"/>
</dbReference>
<dbReference type="InterPro" id="IPR004883">
    <property type="entry name" value="LOB"/>
</dbReference>
<name>A0A6J1D2B2_MOMCH</name>
<dbReference type="PANTHER" id="PTHR31529:SF12">
    <property type="entry name" value="LOB DOMAIN-CONTAINING PROTEIN 20"/>
    <property type="match status" value="1"/>
</dbReference>
<organism evidence="4 5">
    <name type="scientific">Momordica charantia</name>
    <name type="common">Bitter gourd</name>
    <name type="synonym">Balsam pear</name>
    <dbReference type="NCBI Taxonomy" id="3673"/>
    <lineage>
        <taxon>Eukaryota</taxon>
        <taxon>Viridiplantae</taxon>
        <taxon>Streptophyta</taxon>
        <taxon>Embryophyta</taxon>
        <taxon>Tracheophyta</taxon>
        <taxon>Spermatophyta</taxon>
        <taxon>Magnoliopsida</taxon>
        <taxon>eudicotyledons</taxon>
        <taxon>Gunneridae</taxon>
        <taxon>Pentapetalae</taxon>
        <taxon>rosids</taxon>
        <taxon>fabids</taxon>
        <taxon>Cucurbitales</taxon>
        <taxon>Cucurbitaceae</taxon>
        <taxon>Momordiceae</taxon>
        <taxon>Momordica</taxon>
    </lineage>
</organism>
<comment type="similarity">
    <text evidence="1">Belongs to the LOB domain-containing protein family.</text>
</comment>
<evidence type="ECO:0000256" key="2">
    <source>
        <dbReference type="SAM" id="MobiDB-lite"/>
    </source>
</evidence>